<evidence type="ECO:0000259" key="3">
    <source>
        <dbReference type="Pfam" id="PF03713"/>
    </source>
</evidence>
<feature type="compositionally biased region" description="Gly residues" evidence="1">
    <location>
        <begin position="28"/>
        <end position="39"/>
    </location>
</feature>
<feature type="domain" description="DUF305" evidence="3">
    <location>
        <begin position="58"/>
        <end position="199"/>
    </location>
</feature>
<reference evidence="4 5" key="1">
    <citation type="submission" date="2020-04" db="EMBL/GenBank/DDBJ databases">
        <title>Knoellia sp. isolate from air conditioner.</title>
        <authorList>
            <person name="Chea S."/>
            <person name="Kim D.-U."/>
        </authorList>
    </citation>
    <scope>NUCLEOTIDE SEQUENCE [LARGE SCALE GENOMIC DNA]</scope>
    <source>
        <strain evidence="4 5">DB2414S</strain>
    </source>
</reference>
<dbReference type="PROSITE" id="PS51257">
    <property type="entry name" value="PROKAR_LIPOPROTEIN"/>
    <property type="match status" value="1"/>
</dbReference>
<dbReference type="PANTHER" id="PTHR36933">
    <property type="entry name" value="SLL0788 PROTEIN"/>
    <property type="match status" value="1"/>
</dbReference>
<dbReference type="PANTHER" id="PTHR36933:SF1">
    <property type="entry name" value="SLL0788 PROTEIN"/>
    <property type="match status" value="1"/>
</dbReference>
<sequence>MQRSKKYTTLAVAGLAAALTVSACGTGDDGSSGSMGGMNHGTASTSSTTGSATARQGDVMFAQMMIPHHQQAIDMANLALNSASASSEVADLARQIKAAQDPEIQTMNRWLREWKAPASSSMSHGSGGMMSEADMKTLAAAQGSEFDRLWLTMMIEHHEGAVDMAQQVLRTTAEPDVKEMAQAIADGQNKEIATMRSLL</sequence>
<feature type="region of interest" description="Disordered" evidence="1">
    <location>
        <begin position="28"/>
        <end position="52"/>
    </location>
</feature>
<dbReference type="Pfam" id="PF03713">
    <property type="entry name" value="DUF305"/>
    <property type="match status" value="1"/>
</dbReference>
<dbReference type="Proteomes" id="UP000588586">
    <property type="component" value="Unassembled WGS sequence"/>
</dbReference>
<evidence type="ECO:0000256" key="1">
    <source>
        <dbReference type="SAM" id="MobiDB-lite"/>
    </source>
</evidence>
<protein>
    <submittedName>
        <fullName evidence="4">DUF305 domain-containing protein</fullName>
    </submittedName>
</protein>
<dbReference type="InterPro" id="IPR005183">
    <property type="entry name" value="DUF305_CopM-like"/>
</dbReference>
<dbReference type="InterPro" id="IPR012347">
    <property type="entry name" value="Ferritin-like"/>
</dbReference>
<feature type="signal peptide" evidence="2">
    <location>
        <begin position="1"/>
        <end position="23"/>
    </location>
</feature>
<organism evidence="4 5">
    <name type="scientific">Knoellia koreensis</name>
    <dbReference type="NCBI Taxonomy" id="2730921"/>
    <lineage>
        <taxon>Bacteria</taxon>
        <taxon>Bacillati</taxon>
        <taxon>Actinomycetota</taxon>
        <taxon>Actinomycetes</taxon>
        <taxon>Micrococcales</taxon>
        <taxon>Intrasporangiaceae</taxon>
        <taxon>Knoellia</taxon>
    </lineage>
</organism>
<dbReference type="AlphaFoldDB" id="A0A849HK97"/>
<dbReference type="RefSeq" id="WP_171244969.1">
    <property type="nucleotide sequence ID" value="NZ_JABEPQ010000005.1"/>
</dbReference>
<comment type="caution">
    <text evidence="4">The sequence shown here is derived from an EMBL/GenBank/DDBJ whole genome shotgun (WGS) entry which is preliminary data.</text>
</comment>
<feature type="compositionally biased region" description="Low complexity" evidence="1">
    <location>
        <begin position="41"/>
        <end position="52"/>
    </location>
</feature>
<evidence type="ECO:0000313" key="5">
    <source>
        <dbReference type="Proteomes" id="UP000588586"/>
    </source>
</evidence>
<name>A0A849HK97_9MICO</name>
<dbReference type="Gene3D" id="1.20.1260.10">
    <property type="match status" value="1"/>
</dbReference>
<evidence type="ECO:0000256" key="2">
    <source>
        <dbReference type="SAM" id="SignalP"/>
    </source>
</evidence>
<accession>A0A849HK97</accession>
<evidence type="ECO:0000313" key="4">
    <source>
        <dbReference type="EMBL" id="NNM47838.1"/>
    </source>
</evidence>
<dbReference type="EMBL" id="JABEPQ010000005">
    <property type="protein sequence ID" value="NNM47838.1"/>
    <property type="molecule type" value="Genomic_DNA"/>
</dbReference>
<keyword evidence="5" id="KW-1185">Reference proteome</keyword>
<gene>
    <name evidence="4" type="ORF">HJG52_17775</name>
</gene>
<feature type="chain" id="PRO_5032941904" evidence="2">
    <location>
        <begin position="24"/>
        <end position="199"/>
    </location>
</feature>
<proteinExistence type="predicted"/>
<keyword evidence="2" id="KW-0732">Signal</keyword>